<dbReference type="Proteomes" id="UP000224854">
    <property type="component" value="Unassembled WGS sequence"/>
</dbReference>
<feature type="compositionally biased region" description="Basic and acidic residues" evidence="1">
    <location>
        <begin position="96"/>
        <end position="108"/>
    </location>
</feature>
<gene>
    <name evidence="2" type="ORF">CDD82_1608</name>
</gene>
<protein>
    <submittedName>
        <fullName evidence="2">Uncharacterized protein</fullName>
    </submittedName>
</protein>
<reference evidence="2 3" key="1">
    <citation type="submission" date="2017-06" db="EMBL/GenBank/DDBJ databases">
        <title>Ant-infecting Ophiocordyceps genomes reveal a high diversity of potential behavioral manipulation genes and a possible major role for enterotoxins.</title>
        <authorList>
            <person name="De Bekker C."/>
            <person name="Evans H.C."/>
            <person name="Brachmann A."/>
            <person name="Hughes D.P."/>
        </authorList>
    </citation>
    <scope>NUCLEOTIDE SEQUENCE [LARGE SCALE GENOMIC DNA]</scope>
    <source>
        <strain evidence="2 3">1348a</strain>
    </source>
</reference>
<evidence type="ECO:0000313" key="2">
    <source>
        <dbReference type="EMBL" id="PHH83379.1"/>
    </source>
</evidence>
<name>A0A2C5Y674_9HYPO</name>
<accession>A0A2C5Y674</accession>
<comment type="caution">
    <text evidence="2">The sequence shown here is derived from an EMBL/GenBank/DDBJ whole genome shotgun (WGS) entry which is preliminary data.</text>
</comment>
<proteinExistence type="predicted"/>
<keyword evidence="3" id="KW-1185">Reference proteome</keyword>
<dbReference type="AlphaFoldDB" id="A0A2C5Y674"/>
<evidence type="ECO:0000256" key="1">
    <source>
        <dbReference type="SAM" id="MobiDB-lite"/>
    </source>
</evidence>
<feature type="region of interest" description="Disordered" evidence="1">
    <location>
        <begin position="15"/>
        <end position="131"/>
    </location>
</feature>
<feature type="compositionally biased region" description="Acidic residues" evidence="1">
    <location>
        <begin position="72"/>
        <end position="81"/>
    </location>
</feature>
<sequence length="131" mass="14060">MTSVDIFTRISLLNSQLASHAPPDPSSQDPDPTLAEPTAGPGFVAPASHTPDPALRSLAPKRRAASARKAQDDDDDDDGDDGLQKGRTTLNKAKRTKIEPAADSRPPTEPRTIPKTGTTKKKKKRLKSLQN</sequence>
<organism evidence="2 3">
    <name type="scientific">Ophiocordyceps australis</name>
    <dbReference type="NCBI Taxonomy" id="1399860"/>
    <lineage>
        <taxon>Eukaryota</taxon>
        <taxon>Fungi</taxon>
        <taxon>Dikarya</taxon>
        <taxon>Ascomycota</taxon>
        <taxon>Pezizomycotina</taxon>
        <taxon>Sordariomycetes</taxon>
        <taxon>Hypocreomycetidae</taxon>
        <taxon>Hypocreales</taxon>
        <taxon>Ophiocordycipitaceae</taxon>
        <taxon>Ophiocordyceps</taxon>
    </lineage>
</organism>
<dbReference type="EMBL" id="NJEU01000015">
    <property type="protein sequence ID" value="PHH83379.1"/>
    <property type="molecule type" value="Genomic_DNA"/>
</dbReference>
<feature type="compositionally biased region" description="Basic residues" evidence="1">
    <location>
        <begin position="118"/>
        <end position="131"/>
    </location>
</feature>
<evidence type="ECO:0000313" key="3">
    <source>
        <dbReference type="Proteomes" id="UP000224854"/>
    </source>
</evidence>